<dbReference type="PANTHER" id="PTHR38834:SF3">
    <property type="entry name" value="SOLUTE-BINDING PROTEIN FAMILY 3_N-TERMINAL DOMAIN-CONTAINING PROTEIN"/>
    <property type="match status" value="1"/>
</dbReference>
<organism evidence="1">
    <name type="scientific">Chitinibacter mangrovi</name>
    <dbReference type="NCBI Taxonomy" id="3153927"/>
    <lineage>
        <taxon>Bacteria</taxon>
        <taxon>Pseudomonadati</taxon>
        <taxon>Pseudomonadota</taxon>
        <taxon>Betaproteobacteria</taxon>
        <taxon>Neisseriales</taxon>
        <taxon>Chitinibacteraceae</taxon>
        <taxon>Chitinibacter</taxon>
    </lineage>
</organism>
<dbReference type="EMBL" id="CP157355">
    <property type="protein sequence ID" value="XBM02198.1"/>
    <property type="molecule type" value="Genomic_DNA"/>
</dbReference>
<evidence type="ECO:0000313" key="1">
    <source>
        <dbReference type="EMBL" id="XBM02198.1"/>
    </source>
</evidence>
<sequence length="244" mass="27424">MLPEVSLLRSGLMAVLGAGVLLYGSSTVQAADLPELTIYTENDPPYVTVDEQGQVGGLTKPRLQRFLQSIGYSARDIKVQPWVRAYKEAMSQPNVLIYPIAKTPEREARLTYLYRLYDASVYFYRLSERTDIRVNNLASAKKYRVCAVRGDYRAEYLQSQRFGRIDLAPDSTANLKKFLAGRCDLAILTEIGIHSKLAQLNEKPERVSIAYPLLELDSNLYIAINSSSKPETIKLLKKRAAALD</sequence>
<gene>
    <name evidence="1" type="ORF">ABHF33_08005</name>
</gene>
<dbReference type="SUPFAM" id="SSF53850">
    <property type="entry name" value="Periplasmic binding protein-like II"/>
    <property type="match status" value="1"/>
</dbReference>
<proteinExistence type="predicted"/>
<dbReference type="Gene3D" id="3.40.190.10">
    <property type="entry name" value="Periplasmic binding protein-like II"/>
    <property type="match status" value="2"/>
</dbReference>
<dbReference type="RefSeq" id="WP_348946471.1">
    <property type="nucleotide sequence ID" value="NZ_CP157355.1"/>
</dbReference>
<name>A0AAU7FES9_9NEIS</name>
<reference evidence="1" key="1">
    <citation type="submission" date="2024-05" db="EMBL/GenBank/DDBJ databases">
        <authorList>
            <person name="Yang L."/>
            <person name="Pan L."/>
        </authorList>
    </citation>
    <scope>NUCLEOTIDE SEQUENCE</scope>
    <source>
        <strain evidence="1">FCG-7</strain>
    </source>
</reference>
<protein>
    <submittedName>
        <fullName evidence="1">Transporter substrate-binding domain-containing protein</fullName>
    </submittedName>
</protein>
<accession>A0AAU7FES9</accession>
<dbReference type="KEGG" id="cmav:ABHF33_08005"/>
<dbReference type="PANTHER" id="PTHR38834">
    <property type="entry name" value="PERIPLASMIC SUBSTRATE BINDING PROTEIN FAMILY 3"/>
    <property type="match status" value="1"/>
</dbReference>
<dbReference type="AlphaFoldDB" id="A0AAU7FES9"/>